<protein>
    <recommendedName>
        <fullName evidence="1">Alpha/beta hydrolase fold-3 domain-containing protein</fullName>
    </recommendedName>
</protein>
<proteinExistence type="predicted"/>
<accession>A0AA39XNF0</accession>
<sequence length="116" mass="12208">MTASLLTGFDRADVVYRMLGNMVNPSTAILIRRSVKITDTADNIIPLPVLVHFHGGALVRGTNLDPAMIPRWVVELAAASGAILVSPSYRLVPESSTGGDTLDDIACFWDLGGGGG</sequence>
<dbReference type="EMBL" id="JAULSR010000001">
    <property type="protein sequence ID" value="KAK0637134.1"/>
    <property type="molecule type" value="Genomic_DNA"/>
</dbReference>
<dbReference type="SUPFAM" id="SSF53474">
    <property type="entry name" value="alpha/beta-Hydrolases"/>
    <property type="match status" value="1"/>
</dbReference>
<dbReference type="AlphaFoldDB" id="A0AA39XNF0"/>
<dbReference type="Pfam" id="PF07859">
    <property type="entry name" value="Abhydrolase_3"/>
    <property type="match status" value="1"/>
</dbReference>
<gene>
    <name evidence="2" type="ORF">B0T17DRAFT_613767</name>
</gene>
<organism evidence="2 3">
    <name type="scientific">Bombardia bombarda</name>
    <dbReference type="NCBI Taxonomy" id="252184"/>
    <lineage>
        <taxon>Eukaryota</taxon>
        <taxon>Fungi</taxon>
        <taxon>Dikarya</taxon>
        <taxon>Ascomycota</taxon>
        <taxon>Pezizomycotina</taxon>
        <taxon>Sordariomycetes</taxon>
        <taxon>Sordariomycetidae</taxon>
        <taxon>Sordariales</taxon>
        <taxon>Lasiosphaeriaceae</taxon>
        <taxon>Bombardia</taxon>
    </lineage>
</organism>
<reference evidence="2" key="1">
    <citation type="submission" date="2023-06" db="EMBL/GenBank/DDBJ databases">
        <title>Genome-scale phylogeny and comparative genomics of the fungal order Sordariales.</title>
        <authorList>
            <consortium name="Lawrence Berkeley National Laboratory"/>
            <person name="Hensen N."/>
            <person name="Bonometti L."/>
            <person name="Westerberg I."/>
            <person name="Brannstrom I.O."/>
            <person name="Guillou S."/>
            <person name="Cros-Aarteil S."/>
            <person name="Calhoun S."/>
            <person name="Haridas S."/>
            <person name="Kuo A."/>
            <person name="Mondo S."/>
            <person name="Pangilinan J."/>
            <person name="Riley R."/>
            <person name="LaButti K."/>
            <person name="Andreopoulos B."/>
            <person name="Lipzen A."/>
            <person name="Chen C."/>
            <person name="Yanf M."/>
            <person name="Daum C."/>
            <person name="Ng V."/>
            <person name="Clum A."/>
            <person name="Steindorff A."/>
            <person name="Ohm R."/>
            <person name="Martin F."/>
            <person name="Silar P."/>
            <person name="Natvig D."/>
            <person name="Lalanne C."/>
            <person name="Gautier V."/>
            <person name="Ament-velasquez S.L."/>
            <person name="Kruys A."/>
            <person name="Hutchinson M.I."/>
            <person name="Powell A.J."/>
            <person name="Barry K."/>
            <person name="Miller A.N."/>
            <person name="Grigoriev I.V."/>
            <person name="Debuchy R."/>
            <person name="Gladieux P."/>
            <person name="Thoren M.H."/>
            <person name="Johannesson H."/>
        </authorList>
    </citation>
    <scope>NUCLEOTIDE SEQUENCE</scope>
    <source>
        <strain evidence="2">SMH3391-2</strain>
    </source>
</reference>
<dbReference type="GO" id="GO:0016787">
    <property type="term" value="F:hydrolase activity"/>
    <property type="evidence" value="ECO:0007669"/>
    <property type="project" value="InterPro"/>
</dbReference>
<evidence type="ECO:0000313" key="3">
    <source>
        <dbReference type="Proteomes" id="UP001174934"/>
    </source>
</evidence>
<comment type="caution">
    <text evidence="2">The sequence shown here is derived from an EMBL/GenBank/DDBJ whole genome shotgun (WGS) entry which is preliminary data.</text>
</comment>
<name>A0AA39XNF0_9PEZI</name>
<evidence type="ECO:0000259" key="1">
    <source>
        <dbReference type="Pfam" id="PF07859"/>
    </source>
</evidence>
<evidence type="ECO:0000313" key="2">
    <source>
        <dbReference type="EMBL" id="KAK0637134.1"/>
    </source>
</evidence>
<dbReference type="InterPro" id="IPR029058">
    <property type="entry name" value="AB_hydrolase_fold"/>
</dbReference>
<dbReference type="Proteomes" id="UP001174934">
    <property type="component" value="Unassembled WGS sequence"/>
</dbReference>
<feature type="domain" description="Alpha/beta hydrolase fold-3" evidence="1">
    <location>
        <begin position="50"/>
        <end position="96"/>
    </location>
</feature>
<dbReference type="InterPro" id="IPR013094">
    <property type="entry name" value="AB_hydrolase_3"/>
</dbReference>
<dbReference type="Gene3D" id="3.40.50.1820">
    <property type="entry name" value="alpha/beta hydrolase"/>
    <property type="match status" value="1"/>
</dbReference>
<keyword evidence="3" id="KW-1185">Reference proteome</keyword>